<evidence type="ECO:0000259" key="3">
    <source>
        <dbReference type="Pfam" id="PF22936"/>
    </source>
</evidence>
<proteinExistence type="predicted"/>
<dbReference type="Pfam" id="PF22936">
    <property type="entry name" value="Pol_BBD"/>
    <property type="match status" value="1"/>
</dbReference>
<evidence type="ECO:0000313" key="4">
    <source>
        <dbReference type="EMBL" id="KAG5535121.1"/>
    </source>
</evidence>
<feature type="compositionally biased region" description="Pro residues" evidence="1">
    <location>
        <begin position="157"/>
        <end position="169"/>
    </location>
</feature>
<feature type="compositionally biased region" description="Low complexity" evidence="1">
    <location>
        <begin position="195"/>
        <end position="209"/>
    </location>
</feature>
<feature type="compositionally biased region" description="Polar residues" evidence="1">
    <location>
        <begin position="388"/>
        <end position="399"/>
    </location>
</feature>
<feature type="region of interest" description="Disordered" evidence="1">
    <location>
        <begin position="144"/>
        <end position="169"/>
    </location>
</feature>
<name>A0AAV6J299_9ERIC</name>
<keyword evidence="5" id="KW-1185">Reference proteome</keyword>
<dbReference type="EMBL" id="JACTNZ010000008">
    <property type="protein sequence ID" value="KAG5535121.1"/>
    <property type="molecule type" value="Genomic_DNA"/>
</dbReference>
<comment type="caution">
    <text evidence="4">The sequence shown here is derived from an EMBL/GenBank/DDBJ whole genome shotgun (WGS) entry which is preliminary data.</text>
</comment>
<gene>
    <name evidence="4" type="ORF">RHGRI_023041</name>
</gene>
<evidence type="ECO:0000313" key="5">
    <source>
        <dbReference type="Proteomes" id="UP000823749"/>
    </source>
</evidence>
<feature type="compositionally biased region" description="Low complexity" evidence="1">
    <location>
        <begin position="145"/>
        <end position="156"/>
    </location>
</feature>
<feature type="signal peptide" evidence="2">
    <location>
        <begin position="1"/>
        <end position="16"/>
    </location>
</feature>
<evidence type="ECO:0000256" key="1">
    <source>
        <dbReference type="SAM" id="MobiDB-lite"/>
    </source>
</evidence>
<protein>
    <recommendedName>
        <fullName evidence="3">Retrovirus-related Pol polyprotein from transposon TNT 1-94-like beta-barrel domain-containing protein</fullName>
    </recommendedName>
</protein>
<dbReference type="AlphaFoldDB" id="A0AAV6J299"/>
<dbReference type="PANTHER" id="PTHR47481">
    <property type="match status" value="1"/>
</dbReference>
<dbReference type="InterPro" id="IPR054722">
    <property type="entry name" value="PolX-like_BBD"/>
</dbReference>
<feature type="chain" id="PRO_5043921810" description="Retrovirus-related Pol polyprotein from transposon TNT 1-94-like beta-barrel domain-containing protein" evidence="2">
    <location>
        <begin position="17"/>
        <end position="407"/>
    </location>
</feature>
<feature type="region of interest" description="Disordered" evidence="1">
    <location>
        <begin position="187"/>
        <end position="219"/>
    </location>
</feature>
<feature type="region of interest" description="Disordered" evidence="1">
    <location>
        <begin position="384"/>
        <end position="407"/>
    </location>
</feature>
<dbReference type="PANTHER" id="PTHR47481:SF43">
    <property type="entry name" value="RETROTRANSPOSON COPIA-LIKE N-TERMINAL DOMAIN-CONTAINING PROTEIN"/>
    <property type="match status" value="1"/>
</dbReference>
<keyword evidence="2" id="KW-0732">Signal</keyword>
<dbReference type="Proteomes" id="UP000823749">
    <property type="component" value="Chromosome 8"/>
</dbReference>
<sequence>MLLSCLIATLTPPILPHVVGSDHTFQLLIKLEEKFSILSRSHVHDLHRRLFSLNKTGSMDNYLDSIKEIVQKLAASGAQVDEELIFHTLNGLKKGYKSFKQTIRTRTEHLSFSSFSSMLLAEELHVAQDQVDTSTILVAPHNSMPSSNVVSTSSAPVPTPVSQPQPSPTPFQFPFPLPPTQTYFPSPSPTYNTPRFSRNNNRSNGSQFSKPFGPSQGSSSWNGFPGSYGYPGPSTYQAQSGYGGIPSAYGVMSTACQICGKTNHQASTCYYRTNLGYRPQPQFTRPQFGRPQFGGLAGFSGQSQPQAFYTVTDPMGYYGTGLSAFGQSPMQSPYGYGSTSQFAGSIGHSEASSSGYGSSAPPWYFDSGATSHVTPNASYISEPHGIPTNGSVTVGNGQTIPVDRTEN</sequence>
<reference evidence="4" key="1">
    <citation type="submission" date="2020-08" db="EMBL/GenBank/DDBJ databases">
        <title>Plant Genome Project.</title>
        <authorList>
            <person name="Zhang R.-G."/>
        </authorList>
    </citation>
    <scope>NUCLEOTIDE SEQUENCE</scope>
    <source>
        <strain evidence="4">WSP0</strain>
        <tissue evidence="4">Leaf</tissue>
    </source>
</reference>
<accession>A0AAV6J299</accession>
<feature type="domain" description="Retrovirus-related Pol polyprotein from transposon TNT 1-94-like beta-barrel" evidence="3">
    <location>
        <begin position="363"/>
        <end position="402"/>
    </location>
</feature>
<evidence type="ECO:0000256" key="2">
    <source>
        <dbReference type="SAM" id="SignalP"/>
    </source>
</evidence>
<dbReference type="Pfam" id="PF14223">
    <property type="entry name" value="Retrotran_gag_2"/>
    <property type="match status" value="1"/>
</dbReference>
<organism evidence="4 5">
    <name type="scientific">Rhododendron griersonianum</name>
    <dbReference type="NCBI Taxonomy" id="479676"/>
    <lineage>
        <taxon>Eukaryota</taxon>
        <taxon>Viridiplantae</taxon>
        <taxon>Streptophyta</taxon>
        <taxon>Embryophyta</taxon>
        <taxon>Tracheophyta</taxon>
        <taxon>Spermatophyta</taxon>
        <taxon>Magnoliopsida</taxon>
        <taxon>eudicotyledons</taxon>
        <taxon>Gunneridae</taxon>
        <taxon>Pentapetalae</taxon>
        <taxon>asterids</taxon>
        <taxon>Ericales</taxon>
        <taxon>Ericaceae</taxon>
        <taxon>Ericoideae</taxon>
        <taxon>Rhodoreae</taxon>
        <taxon>Rhododendron</taxon>
    </lineage>
</organism>